<dbReference type="InterPro" id="IPR002885">
    <property type="entry name" value="PPR_rpt"/>
</dbReference>
<dbReference type="PANTHER" id="PTHR46128:SF329">
    <property type="entry name" value="MITOCHONDRIAL GROUP I INTRON SPLICING FACTOR DMR1"/>
    <property type="match status" value="1"/>
</dbReference>
<evidence type="ECO:0000256" key="1">
    <source>
        <dbReference type="ARBA" id="ARBA00007626"/>
    </source>
</evidence>
<dbReference type="Proteomes" id="UP001479436">
    <property type="component" value="Unassembled WGS sequence"/>
</dbReference>
<dbReference type="PROSITE" id="PS51375">
    <property type="entry name" value="PPR"/>
    <property type="match status" value="4"/>
</dbReference>
<comment type="similarity">
    <text evidence="1">Belongs to the PPR family. P subfamily.</text>
</comment>
<gene>
    <name evidence="5" type="ORF">K7432_000279</name>
</gene>
<accession>A0ABR2WBF8</accession>
<dbReference type="InterPro" id="IPR033443">
    <property type="entry name" value="PROP1-like_PPR_dom"/>
</dbReference>
<keyword evidence="6" id="KW-1185">Reference proteome</keyword>
<reference evidence="5 6" key="1">
    <citation type="submission" date="2023-04" db="EMBL/GenBank/DDBJ databases">
        <title>Genome of Basidiobolus ranarum AG-B5.</title>
        <authorList>
            <person name="Stajich J.E."/>
            <person name="Carter-House D."/>
            <person name="Gryganskyi A."/>
        </authorList>
    </citation>
    <scope>NUCLEOTIDE SEQUENCE [LARGE SCALE GENOMIC DNA]</scope>
    <source>
        <strain evidence="5 6">AG-B5</strain>
    </source>
</reference>
<dbReference type="EMBL" id="JASJQH010006880">
    <property type="protein sequence ID" value="KAK9729398.1"/>
    <property type="molecule type" value="Genomic_DNA"/>
</dbReference>
<dbReference type="InterPro" id="IPR050872">
    <property type="entry name" value="PPR_P_subfamily"/>
</dbReference>
<feature type="repeat" description="PPR" evidence="3">
    <location>
        <begin position="132"/>
        <end position="166"/>
    </location>
</feature>
<dbReference type="Pfam" id="PF17177">
    <property type="entry name" value="PPR_long"/>
    <property type="match status" value="1"/>
</dbReference>
<dbReference type="Pfam" id="PF01535">
    <property type="entry name" value="PPR"/>
    <property type="match status" value="3"/>
</dbReference>
<sequence length="649" mass="75390">MIRGLNRLRALKDIPFHTNPSVTNGVYTSIQVRNFYRTTSLLQKESSIQRKVTTPQCNITTKKLETLLIERDWEKSWSEFSKLLKTHQGDKLSIWQLTRLLQVITKKTSAESEKRGEKVINTMKEYQIHCNSGREYSSLILFFGKYGRFGELKQVLTEMKERGIQKDVFVFNALIESFGRISSSQAYGVYQLLQQESVTPNSYTFDILAKAAESHEDTELLRKIYEDIKKYTTNLDVSLYTTMMNVCLIKRDLELGMKLYKDMVQHRQAFDPFVNATFLDMLLKQGEAEKSVDVYENMIQHKMPVNSQMMNTMLSVFSENKLHSKAIDVFSTMIVQKLTPSQEKCDHFLQEVCKSGNIQQAVNVYGMMHSVNIIPSENTCQLLLSKYLADSSEAQWNLRICQQMVEQGIRLNEQDVETMIERYLKTSRPSYAIDLYDSIAAQGIQLSRETQQAVSDARKVHEIEKNRRTTEHYRFLIINSSKKRDFKQGVRLFEEMLSTNIKPDQFVYTMAMNCYSHCGNGEKVIELWNIVKDLPLPQKARNISASILLDSCGLNSTFDTLRATWEGLKTSKFPLDENNFTSYIEALCKHGKYPEARRVFQIEMEESGLQQSFKTCETIITQFKMSKHRHEFHKLFSYIQAKHPKYFSV</sequence>
<dbReference type="Pfam" id="PF13812">
    <property type="entry name" value="PPR_3"/>
    <property type="match status" value="1"/>
</dbReference>
<feature type="repeat" description="PPR" evidence="3">
    <location>
        <begin position="469"/>
        <end position="503"/>
    </location>
</feature>
<evidence type="ECO:0000313" key="5">
    <source>
        <dbReference type="EMBL" id="KAK9729398.1"/>
    </source>
</evidence>
<evidence type="ECO:0000256" key="2">
    <source>
        <dbReference type="ARBA" id="ARBA00022737"/>
    </source>
</evidence>
<organism evidence="5 6">
    <name type="scientific">Basidiobolus ranarum</name>
    <dbReference type="NCBI Taxonomy" id="34480"/>
    <lineage>
        <taxon>Eukaryota</taxon>
        <taxon>Fungi</taxon>
        <taxon>Fungi incertae sedis</taxon>
        <taxon>Zoopagomycota</taxon>
        <taxon>Entomophthoromycotina</taxon>
        <taxon>Basidiobolomycetes</taxon>
        <taxon>Basidiobolales</taxon>
        <taxon>Basidiobolaceae</taxon>
        <taxon>Basidiobolus</taxon>
    </lineage>
</organism>
<evidence type="ECO:0000256" key="3">
    <source>
        <dbReference type="PROSITE-ProRule" id="PRU00708"/>
    </source>
</evidence>
<dbReference type="PANTHER" id="PTHR46128">
    <property type="entry name" value="MITOCHONDRIAL GROUP I INTRON SPLICING FACTOR CCM1"/>
    <property type="match status" value="1"/>
</dbReference>
<keyword evidence="2" id="KW-0677">Repeat</keyword>
<dbReference type="Gene3D" id="1.25.40.10">
    <property type="entry name" value="Tetratricopeptide repeat domain"/>
    <property type="match status" value="4"/>
</dbReference>
<comment type="caution">
    <text evidence="5">The sequence shown here is derived from an EMBL/GenBank/DDBJ whole genome shotgun (WGS) entry which is preliminary data.</text>
</comment>
<feature type="domain" description="PROP1-like PPR" evidence="4">
    <location>
        <begin position="282"/>
        <end position="450"/>
    </location>
</feature>
<name>A0ABR2WBF8_9FUNG</name>
<evidence type="ECO:0000259" key="4">
    <source>
        <dbReference type="Pfam" id="PF17177"/>
    </source>
</evidence>
<feature type="repeat" description="PPR" evidence="3">
    <location>
        <begin position="306"/>
        <end position="340"/>
    </location>
</feature>
<dbReference type="NCBIfam" id="TIGR00756">
    <property type="entry name" value="PPR"/>
    <property type="match status" value="2"/>
</dbReference>
<feature type="repeat" description="PPR" evidence="3">
    <location>
        <begin position="576"/>
        <end position="611"/>
    </location>
</feature>
<evidence type="ECO:0000313" key="6">
    <source>
        <dbReference type="Proteomes" id="UP001479436"/>
    </source>
</evidence>
<proteinExistence type="inferred from homology"/>
<dbReference type="InterPro" id="IPR011990">
    <property type="entry name" value="TPR-like_helical_dom_sf"/>
</dbReference>
<protein>
    <recommendedName>
        <fullName evidence="4">PROP1-like PPR domain-containing protein</fullName>
    </recommendedName>
</protein>